<feature type="compositionally biased region" description="Acidic residues" evidence="1">
    <location>
        <begin position="23"/>
        <end position="33"/>
    </location>
</feature>
<sequence>MAASQDEQDVISCMLKLPIEVNPSEDEGEDVDESNNRQQSEEPREGVNGPQGPQPLDEAEATSEFSHELSDEQTYYDVFISVGIRQALPVMNPYICIWCTGNKEDDTINGLCDSCKSRMRKDEEEQELFDKAIDVFNFTIASRRVRFYDKIEHILDEHGESRFLIYKGDHNKARVQVPGLDFVILNEAGVQTEYTLSEAQQELLMQCLLTSRQCHCQMIFLPDLLNQEFHGSPMEDLDLPPGHGDVASEASRLVDSIREVFFTPKHETCGSHYIYKFEMSRSKRQYAVSFSDKQLGWPQIVRPWEEYYHERIEDVTGTRNDVNDLGDKREVTERCVETDLERVREEDPFSDEYFKHLEMQMYLDDSQWITDDWKKWKENGKL</sequence>
<evidence type="ECO:0000313" key="3">
    <source>
        <dbReference type="Proteomes" id="UP001521785"/>
    </source>
</evidence>
<name>A0ABR3QQ64_9PLEO</name>
<proteinExistence type="predicted"/>
<feature type="region of interest" description="Disordered" evidence="1">
    <location>
        <begin position="13"/>
        <end position="67"/>
    </location>
</feature>
<comment type="caution">
    <text evidence="2">The sequence shown here is derived from an EMBL/GenBank/DDBJ whole genome shotgun (WGS) entry which is preliminary data.</text>
</comment>
<organism evidence="2 3">
    <name type="scientific">Paraconiothyrium brasiliense</name>
    <dbReference type="NCBI Taxonomy" id="300254"/>
    <lineage>
        <taxon>Eukaryota</taxon>
        <taxon>Fungi</taxon>
        <taxon>Dikarya</taxon>
        <taxon>Ascomycota</taxon>
        <taxon>Pezizomycotina</taxon>
        <taxon>Dothideomycetes</taxon>
        <taxon>Pleosporomycetidae</taxon>
        <taxon>Pleosporales</taxon>
        <taxon>Massarineae</taxon>
        <taxon>Didymosphaeriaceae</taxon>
        <taxon>Paraconiothyrium</taxon>
    </lineage>
</organism>
<gene>
    <name evidence="2" type="ORF">SLS60_010050</name>
</gene>
<protein>
    <submittedName>
        <fullName evidence="2">Uncharacterized protein</fullName>
    </submittedName>
</protein>
<accession>A0ABR3QQ64</accession>
<evidence type="ECO:0000313" key="2">
    <source>
        <dbReference type="EMBL" id="KAL1594293.1"/>
    </source>
</evidence>
<evidence type="ECO:0000256" key="1">
    <source>
        <dbReference type="SAM" id="MobiDB-lite"/>
    </source>
</evidence>
<keyword evidence="3" id="KW-1185">Reference proteome</keyword>
<reference evidence="2 3" key="1">
    <citation type="submission" date="2024-02" db="EMBL/GenBank/DDBJ databases">
        <title>De novo assembly and annotation of 12 fungi associated with fruit tree decline syndrome in Ontario, Canada.</title>
        <authorList>
            <person name="Sulman M."/>
            <person name="Ellouze W."/>
            <person name="Ilyukhin E."/>
        </authorList>
    </citation>
    <scope>NUCLEOTIDE SEQUENCE [LARGE SCALE GENOMIC DNA]</scope>
    <source>
        <strain evidence="2 3">M42-189</strain>
    </source>
</reference>
<dbReference type="EMBL" id="JAKJXO020000017">
    <property type="protein sequence ID" value="KAL1594293.1"/>
    <property type="molecule type" value="Genomic_DNA"/>
</dbReference>
<dbReference type="Proteomes" id="UP001521785">
    <property type="component" value="Unassembled WGS sequence"/>
</dbReference>